<sequence>MKISRFFFAKNTFVPAVHRLNFRLSKIVNNLDSKVLVTTEEITYLQIRDLTKETEELVYSLAKEDYLEIVSKKTLPSD</sequence>
<accession>A0A1S2G1F8</accession>
<dbReference type="AlphaFoldDB" id="A0A1S2G1F8"/>
<dbReference type="Proteomes" id="UP000179937">
    <property type="component" value="Unassembled WGS sequence"/>
</dbReference>
<proteinExistence type="predicted"/>
<comment type="caution">
    <text evidence="1">The sequence shown here is derived from an EMBL/GenBank/DDBJ whole genome shotgun (WGS) entry which is preliminary data.</text>
</comment>
<evidence type="ECO:0000313" key="1">
    <source>
        <dbReference type="EMBL" id="OIG74666.1"/>
    </source>
</evidence>
<name>A0A1S2G1F8_ACIBA</name>
<evidence type="ECO:0000313" key="2">
    <source>
        <dbReference type="Proteomes" id="UP000179937"/>
    </source>
</evidence>
<gene>
    <name evidence="1" type="ORF">A7M90_13060</name>
</gene>
<protein>
    <submittedName>
        <fullName evidence="1">Uncharacterized protein</fullName>
    </submittedName>
</protein>
<reference evidence="1 2" key="1">
    <citation type="submission" date="2016-05" db="EMBL/GenBank/DDBJ databases">
        <title>The evolution of Acinetobacter baumannii in vivo.</title>
        <authorList>
            <person name="Hua X."/>
            <person name="Yu Y."/>
        </authorList>
    </citation>
    <scope>NUCLEOTIDE SEQUENCE [LARGE SCALE GENOMIC DNA]</scope>
    <source>
        <strain evidence="1 2">XH647</strain>
    </source>
</reference>
<dbReference type="EMBL" id="LYKI01000004">
    <property type="protein sequence ID" value="OIG74666.1"/>
    <property type="molecule type" value="Genomic_DNA"/>
</dbReference>
<organism evidence="1 2">
    <name type="scientific">Acinetobacter baumannii</name>
    <dbReference type="NCBI Taxonomy" id="470"/>
    <lineage>
        <taxon>Bacteria</taxon>
        <taxon>Pseudomonadati</taxon>
        <taxon>Pseudomonadota</taxon>
        <taxon>Gammaproteobacteria</taxon>
        <taxon>Moraxellales</taxon>
        <taxon>Moraxellaceae</taxon>
        <taxon>Acinetobacter</taxon>
        <taxon>Acinetobacter calcoaceticus/baumannii complex</taxon>
    </lineage>
</organism>